<comment type="caution">
    <text evidence="2">The sequence shown here is derived from an EMBL/GenBank/DDBJ whole genome shotgun (WGS) entry which is preliminary data.</text>
</comment>
<feature type="region of interest" description="Disordered" evidence="1">
    <location>
        <begin position="136"/>
        <end position="158"/>
    </location>
</feature>
<evidence type="ECO:0000256" key="1">
    <source>
        <dbReference type="SAM" id="MobiDB-lite"/>
    </source>
</evidence>
<proteinExistence type="predicted"/>
<reference evidence="2 3" key="1">
    <citation type="journal article" date="2018" name="PLoS Genet.">
        <title>Population sequencing reveals clonal diversity and ancestral inbreeding in the grapevine cultivar Chardonnay.</title>
        <authorList>
            <person name="Roach M.J."/>
            <person name="Johnson D.L."/>
            <person name="Bohlmann J."/>
            <person name="van Vuuren H.J."/>
            <person name="Jones S.J."/>
            <person name="Pretorius I.S."/>
            <person name="Schmidt S.A."/>
            <person name="Borneman A.R."/>
        </authorList>
    </citation>
    <scope>NUCLEOTIDE SEQUENCE [LARGE SCALE GENOMIC DNA]</scope>
    <source>
        <strain evidence="3">cv. Chardonnay</strain>
        <tissue evidence="2">Leaf</tissue>
    </source>
</reference>
<accession>A0A438ILU0</accession>
<evidence type="ECO:0000313" key="3">
    <source>
        <dbReference type="Proteomes" id="UP000288805"/>
    </source>
</evidence>
<feature type="compositionally biased region" description="Acidic residues" evidence="1">
    <location>
        <begin position="265"/>
        <end position="280"/>
    </location>
</feature>
<feature type="compositionally biased region" description="Basic and acidic residues" evidence="1">
    <location>
        <begin position="475"/>
        <end position="484"/>
    </location>
</feature>
<evidence type="ECO:0000313" key="2">
    <source>
        <dbReference type="EMBL" id="RVW97686.1"/>
    </source>
</evidence>
<dbReference type="EMBL" id="QGNW01000098">
    <property type="protein sequence ID" value="RVW97686.1"/>
    <property type="molecule type" value="Genomic_DNA"/>
</dbReference>
<feature type="region of interest" description="Disordered" evidence="1">
    <location>
        <begin position="259"/>
        <end position="288"/>
    </location>
</feature>
<gene>
    <name evidence="2" type="ORF">CK203_028101</name>
</gene>
<dbReference type="Proteomes" id="UP000288805">
    <property type="component" value="Unassembled WGS sequence"/>
</dbReference>
<feature type="region of interest" description="Disordered" evidence="1">
    <location>
        <begin position="475"/>
        <end position="494"/>
    </location>
</feature>
<dbReference type="PANTHER" id="PTHR34427">
    <property type="entry name" value="DUF4283 DOMAIN PROTEIN"/>
    <property type="match status" value="1"/>
</dbReference>
<dbReference type="AlphaFoldDB" id="A0A438ILU0"/>
<organism evidence="2 3">
    <name type="scientific">Vitis vinifera</name>
    <name type="common">Grape</name>
    <dbReference type="NCBI Taxonomy" id="29760"/>
    <lineage>
        <taxon>Eukaryota</taxon>
        <taxon>Viridiplantae</taxon>
        <taxon>Streptophyta</taxon>
        <taxon>Embryophyta</taxon>
        <taxon>Tracheophyta</taxon>
        <taxon>Spermatophyta</taxon>
        <taxon>Magnoliopsida</taxon>
        <taxon>eudicotyledons</taxon>
        <taxon>Gunneridae</taxon>
        <taxon>Pentapetalae</taxon>
        <taxon>rosids</taxon>
        <taxon>Vitales</taxon>
        <taxon>Vitaceae</taxon>
        <taxon>Viteae</taxon>
        <taxon>Vitis</taxon>
    </lineage>
</organism>
<sequence>MEKNRVLLEFEILGEAIRVMSAGNRSFDGAHLRLERWNPRIGCSEEVEITNEVWVRIVGLPLSLWNKTILRRVGEECGGFIAMDPRMEKMQELQWARILIRTNGEDLPSRLEISVEEKVYALALWWELKPSLKKAQENGSEVNQSTRREVRGDGASRAVTRVGKEVEGTQLEALLLPEEMMGIQEGEVGRVIEKWDQGGSGARSTRDAVDFGPQSAGPDLGPKGMKRVGGPYNQGATMGLNLKLKGVVGVLAGQEAGPSKTWWTTEEESPSCDGGMDLEESPSKPLLQDTNKDQQLKFLHSATDSTLVEEAMRYGSVPLLRGERVPGSSHLISFSFDRAPEGGHYDRSGNAGVEPQFEVPLCVVPSEGSEENVIGCWALVENNGGSTMYRDEEWGLGLNDPQAERGEKEERWEESSLAKFSHFLGFSTEGLEKEILDFLIKIRKRRERIHDKVLLEKSKFERELKRLECSVNYEKGRKQKDPPKGKGCHLSVLQ</sequence>
<feature type="region of interest" description="Disordered" evidence="1">
    <location>
        <begin position="197"/>
        <end position="229"/>
    </location>
</feature>
<dbReference type="PANTHER" id="PTHR34427:SF5">
    <property type="entry name" value="DUF4283 DOMAIN-CONTAINING PROTEIN"/>
    <property type="match status" value="1"/>
</dbReference>
<protein>
    <submittedName>
        <fullName evidence="2">Uncharacterized protein</fullName>
    </submittedName>
</protein>
<name>A0A438ILU0_VITVI</name>